<accession>A0ABD2C301</accession>
<sequence length="108" mass="13127">MALRARSVSEIPNIKREERIKVEEKKKEKKKKKDEEKHEQEEEEEEEEKEEEEEEEITADKKSKRKRKKKDFYMDPGGHDIVKIVYGYQDLYLTVPSFSRVRKQEPDK</sequence>
<organism evidence="2 3">
    <name type="scientific">Vespula maculifrons</name>
    <name type="common">Eastern yellow jacket</name>
    <name type="synonym">Wasp</name>
    <dbReference type="NCBI Taxonomy" id="7453"/>
    <lineage>
        <taxon>Eukaryota</taxon>
        <taxon>Metazoa</taxon>
        <taxon>Ecdysozoa</taxon>
        <taxon>Arthropoda</taxon>
        <taxon>Hexapoda</taxon>
        <taxon>Insecta</taxon>
        <taxon>Pterygota</taxon>
        <taxon>Neoptera</taxon>
        <taxon>Endopterygota</taxon>
        <taxon>Hymenoptera</taxon>
        <taxon>Apocrita</taxon>
        <taxon>Aculeata</taxon>
        <taxon>Vespoidea</taxon>
        <taxon>Vespidae</taxon>
        <taxon>Vespinae</taxon>
        <taxon>Vespula</taxon>
    </lineage>
</organism>
<feature type="compositionally biased region" description="Acidic residues" evidence="1">
    <location>
        <begin position="41"/>
        <end position="57"/>
    </location>
</feature>
<gene>
    <name evidence="2" type="ORF">V1477_010806</name>
</gene>
<evidence type="ECO:0000313" key="2">
    <source>
        <dbReference type="EMBL" id="KAL2739417.1"/>
    </source>
</evidence>
<dbReference type="Proteomes" id="UP001607303">
    <property type="component" value="Unassembled WGS sequence"/>
</dbReference>
<evidence type="ECO:0000313" key="3">
    <source>
        <dbReference type="Proteomes" id="UP001607303"/>
    </source>
</evidence>
<dbReference type="EMBL" id="JAYRBN010000061">
    <property type="protein sequence ID" value="KAL2739417.1"/>
    <property type="molecule type" value="Genomic_DNA"/>
</dbReference>
<comment type="caution">
    <text evidence="2">The sequence shown here is derived from an EMBL/GenBank/DDBJ whole genome shotgun (WGS) entry which is preliminary data.</text>
</comment>
<reference evidence="2 3" key="1">
    <citation type="journal article" date="2024" name="Ann. Entomol. Soc. Am.">
        <title>Genomic analyses of the southern and eastern yellowjacket wasps (Hymenoptera: Vespidae) reveal evolutionary signatures of social life.</title>
        <authorList>
            <person name="Catto M.A."/>
            <person name="Caine P.B."/>
            <person name="Orr S.E."/>
            <person name="Hunt B.G."/>
            <person name="Goodisman M.A.D."/>
        </authorList>
    </citation>
    <scope>NUCLEOTIDE SEQUENCE [LARGE SCALE GENOMIC DNA]</scope>
    <source>
        <strain evidence="2">232</strain>
        <tissue evidence="2">Head and thorax</tissue>
    </source>
</reference>
<evidence type="ECO:0000256" key="1">
    <source>
        <dbReference type="SAM" id="MobiDB-lite"/>
    </source>
</evidence>
<proteinExistence type="predicted"/>
<feature type="compositionally biased region" description="Basic and acidic residues" evidence="1">
    <location>
        <begin position="13"/>
        <end position="26"/>
    </location>
</feature>
<dbReference type="AlphaFoldDB" id="A0ABD2C301"/>
<feature type="region of interest" description="Disordered" evidence="1">
    <location>
        <begin position="1"/>
        <end position="74"/>
    </location>
</feature>
<protein>
    <submittedName>
        <fullName evidence="2">Uncharacterized protein</fullName>
    </submittedName>
</protein>
<name>A0ABD2C301_VESMC</name>
<keyword evidence="3" id="KW-1185">Reference proteome</keyword>